<sequence>MKIIKSIALLTALFVSSLSFAGATIITTKTEGKIGSVITFPSGSPISITADNMVVDKETHTTQATGSVKAQVKTQSGELILITADDIKVEEQK</sequence>
<feature type="signal peptide" evidence="1">
    <location>
        <begin position="1"/>
        <end position="21"/>
    </location>
</feature>
<reference evidence="2 3" key="1">
    <citation type="journal article" date="2016" name="Int. J. Syst. Evol. Microbiol.">
        <title>Chitinibacter fontanus sp. nov., isolated from a spring.</title>
        <authorList>
            <person name="Sheu S.Y."/>
            <person name="Li Y.S."/>
            <person name="Young C.C."/>
            <person name="Chen W.M."/>
        </authorList>
    </citation>
    <scope>NUCLEOTIDE SEQUENCE [LARGE SCALE GENOMIC DNA]</scope>
    <source>
        <strain evidence="2 3">STM-7</strain>
    </source>
</reference>
<accession>A0A7D5V8X1</accession>
<evidence type="ECO:0000313" key="2">
    <source>
        <dbReference type="EMBL" id="QLI81217.1"/>
    </source>
</evidence>
<dbReference type="RefSeq" id="WP_180308344.1">
    <property type="nucleotide sequence ID" value="NZ_CP058952.1"/>
</dbReference>
<evidence type="ECO:0000256" key="1">
    <source>
        <dbReference type="SAM" id="SignalP"/>
    </source>
</evidence>
<dbReference type="Proteomes" id="UP000510822">
    <property type="component" value="Chromosome"/>
</dbReference>
<keyword evidence="3" id="KW-1185">Reference proteome</keyword>
<proteinExistence type="predicted"/>
<keyword evidence="1" id="KW-0732">Signal</keyword>
<protein>
    <recommendedName>
        <fullName evidence="4">DUF5666 domain-containing protein</fullName>
    </recommendedName>
</protein>
<name>A0A7D5V8X1_9NEIS</name>
<dbReference type="EMBL" id="CP058952">
    <property type="protein sequence ID" value="QLI81217.1"/>
    <property type="molecule type" value="Genomic_DNA"/>
</dbReference>
<gene>
    <name evidence="2" type="ORF">HZU75_06545</name>
</gene>
<dbReference type="AlphaFoldDB" id="A0A7D5V8X1"/>
<evidence type="ECO:0008006" key="4">
    <source>
        <dbReference type="Google" id="ProtNLM"/>
    </source>
</evidence>
<dbReference type="KEGG" id="cfon:HZU75_06545"/>
<organism evidence="2 3">
    <name type="scientific">Chitinibacter fontanus</name>
    <dbReference type="NCBI Taxonomy" id="1737446"/>
    <lineage>
        <taxon>Bacteria</taxon>
        <taxon>Pseudomonadati</taxon>
        <taxon>Pseudomonadota</taxon>
        <taxon>Betaproteobacteria</taxon>
        <taxon>Neisseriales</taxon>
        <taxon>Chitinibacteraceae</taxon>
        <taxon>Chitinibacter</taxon>
    </lineage>
</organism>
<evidence type="ECO:0000313" key="3">
    <source>
        <dbReference type="Proteomes" id="UP000510822"/>
    </source>
</evidence>
<feature type="chain" id="PRO_5028902651" description="DUF5666 domain-containing protein" evidence="1">
    <location>
        <begin position="22"/>
        <end position="93"/>
    </location>
</feature>